<evidence type="ECO:0000313" key="3">
    <source>
        <dbReference type="Proteomes" id="UP000076612"/>
    </source>
</evidence>
<protein>
    <submittedName>
        <fullName evidence="1">Group 1 glycosyl transferase</fullName>
    </submittedName>
</protein>
<evidence type="ECO:0000313" key="1">
    <source>
        <dbReference type="EMBL" id="KZE24415.1"/>
    </source>
</evidence>
<gene>
    <name evidence="1" type="ORF">AVW13_03835</name>
    <name evidence="2" type="ORF">I6G59_14480</name>
</gene>
<reference evidence="1" key="2">
    <citation type="submission" date="2016-01" db="EMBL/GenBank/DDBJ databases">
        <authorList>
            <person name="Hong K.W."/>
        </authorList>
    </citation>
    <scope>NUCLEOTIDE SEQUENCE</scope>
    <source>
        <strain evidence="1">M40</strain>
    </source>
</reference>
<dbReference type="Gene3D" id="3.40.50.2000">
    <property type="entry name" value="Glycogen Phosphorylase B"/>
    <property type="match status" value="2"/>
</dbReference>
<evidence type="ECO:0000313" key="2">
    <source>
        <dbReference type="EMBL" id="QPS33147.1"/>
    </source>
</evidence>
<dbReference type="AlphaFoldDB" id="A0A163B3T1"/>
<dbReference type="SUPFAM" id="SSF53756">
    <property type="entry name" value="UDP-Glycosyltransferase/glycogen phosphorylase"/>
    <property type="match status" value="1"/>
</dbReference>
<dbReference type="GO" id="GO:0016740">
    <property type="term" value="F:transferase activity"/>
    <property type="evidence" value="ECO:0007669"/>
    <property type="project" value="UniProtKB-KW"/>
</dbReference>
<keyword evidence="1" id="KW-0808">Transferase</keyword>
<reference evidence="3" key="1">
    <citation type="submission" date="2016-01" db="EMBL/GenBank/DDBJ databases">
        <title>Draft genome of Chromobacterium sp. F49.</title>
        <authorList>
            <person name="Hong K.W."/>
        </authorList>
    </citation>
    <scope>NUCLEOTIDE SEQUENCE [LARGE SCALE GENOMIC DNA]</scope>
    <source>
        <strain evidence="3">M40</strain>
    </source>
</reference>
<reference evidence="2 4" key="3">
    <citation type="submission" date="2020-12" db="EMBL/GenBank/DDBJ databases">
        <title>FDA dAtabase for Regulatory Grade micrObial Sequences (FDA-ARGOS): Supporting development and validation of Infectious Disease Dx tests.</title>
        <authorList>
            <person name="Sproer C."/>
            <person name="Gronow S."/>
            <person name="Severitt S."/>
            <person name="Schroder I."/>
            <person name="Tallon L."/>
            <person name="Sadzewicz L."/>
            <person name="Zhao X."/>
            <person name="Boylan J."/>
            <person name="Ott S."/>
            <person name="Bowen H."/>
            <person name="Vavikolanu K."/>
            <person name="Mehta A."/>
            <person name="Aluvathingal J."/>
            <person name="Nadendla S."/>
            <person name="Lowell S."/>
            <person name="Myers T."/>
            <person name="Yan Y."/>
            <person name="Sichtig H."/>
        </authorList>
    </citation>
    <scope>NUCLEOTIDE SEQUENCE [LARGE SCALE GENOMIC DNA]</scope>
    <source>
        <strain evidence="2 4">FDAARGOS_902</strain>
    </source>
</reference>
<dbReference type="STRING" id="33889.AVW13_03835"/>
<dbReference type="RefSeq" id="WP_063248816.1">
    <property type="nucleotide sequence ID" value="NZ_CP065682.1"/>
</dbReference>
<proteinExistence type="predicted"/>
<accession>A0A163B3T1</accession>
<sequence>MTETAEIQPLSTDARILHVLADTTDPVAEVAKLAVIGHLRAGHQVGLAAHRSILDRLDVPEDLLGNYREIELSAKRRLSPSDPASAFTLHKIYPHVDIVHGHGLHAATLTGLGFTGLPARLSPTAVATVENFAPADVIEKTGAEIVARTARGVLGTTEPVVEWFAGSVPLVERAELVTPDIDTDLTVTASRAQVRRELGIGEGTWMVASPIALKDHTALATVLDAADQINRRRPDRKVVFVLTGTGRDRRTIASAFADRGVIVAPAGDLVDVAAASDVVIASEQMTGLSHEDLMQLAKPTVFIGAERRAGIWGEAADIVPADDTDALLREINHLLDDPAARGAQAIAAKKRVIDVDNPGEIAASLLGLYAEVEALSKSASRV</sequence>
<dbReference type="KEGG" id="bcau:I6G59_14480"/>
<evidence type="ECO:0000313" key="4">
    <source>
        <dbReference type="Proteomes" id="UP000594979"/>
    </source>
</evidence>
<dbReference type="Proteomes" id="UP000076612">
    <property type="component" value="Unassembled WGS sequence"/>
</dbReference>
<name>A0A163B3T1_9MICO</name>
<dbReference type="EMBL" id="LQQR01000002">
    <property type="protein sequence ID" value="KZE24415.1"/>
    <property type="molecule type" value="Genomic_DNA"/>
</dbReference>
<dbReference type="Proteomes" id="UP000594979">
    <property type="component" value="Chromosome"/>
</dbReference>
<dbReference type="EMBL" id="CP065682">
    <property type="protein sequence ID" value="QPS33147.1"/>
    <property type="molecule type" value="Genomic_DNA"/>
</dbReference>
<organism evidence="1 3">
    <name type="scientific">Brevibacterium casei</name>
    <dbReference type="NCBI Taxonomy" id="33889"/>
    <lineage>
        <taxon>Bacteria</taxon>
        <taxon>Bacillati</taxon>
        <taxon>Actinomycetota</taxon>
        <taxon>Actinomycetes</taxon>
        <taxon>Micrococcales</taxon>
        <taxon>Brevibacteriaceae</taxon>
        <taxon>Brevibacterium</taxon>
    </lineage>
</organism>